<organism evidence="2">
    <name type="scientific">Helicotheca tamesis</name>
    <dbReference type="NCBI Taxonomy" id="374047"/>
    <lineage>
        <taxon>Eukaryota</taxon>
        <taxon>Sar</taxon>
        <taxon>Stramenopiles</taxon>
        <taxon>Ochrophyta</taxon>
        <taxon>Bacillariophyta</taxon>
        <taxon>Mediophyceae</taxon>
        <taxon>Lithodesmiophycidae</taxon>
        <taxon>Lithodesmiales</taxon>
        <taxon>Lithodesmiaceae</taxon>
        <taxon>Helicotheca</taxon>
    </lineage>
</organism>
<proteinExistence type="predicted"/>
<feature type="compositionally biased region" description="Acidic residues" evidence="1">
    <location>
        <begin position="61"/>
        <end position="71"/>
    </location>
</feature>
<gene>
    <name evidence="2" type="ORF">HTAM1171_LOCUS8694</name>
</gene>
<name>A0A7S2I0J9_9STRA</name>
<evidence type="ECO:0000256" key="1">
    <source>
        <dbReference type="SAM" id="MobiDB-lite"/>
    </source>
</evidence>
<sequence>MSDNITESLTQQDTPRNSSRVSYECHSLKFFAGMIESIDLDLLSDDDSECGEDCSTRDLLTDDDSECEEESSSTRILLETSRRQVPKRQKLENHGGAVLTDKMHEKTKNASSGRKRTTSITEAFEQRAIDKLVQKGKIIQSKVDGDLGCKQLKYVRLSTDVKNTPRHYASSQA</sequence>
<reference evidence="2" key="1">
    <citation type="submission" date="2021-01" db="EMBL/GenBank/DDBJ databases">
        <authorList>
            <person name="Corre E."/>
            <person name="Pelletier E."/>
            <person name="Niang G."/>
            <person name="Scheremetjew M."/>
            <person name="Finn R."/>
            <person name="Kale V."/>
            <person name="Holt S."/>
            <person name="Cochrane G."/>
            <person name="Meng A."/>
            <person name="Brown T."/>
            <person name="Cohen L."/>
        </authorList>
    </citation>
    <scope>NUCLEOTIDE SEQUENCE</scope>
    <source>
        <strain evidence="2">CCMP826</strain>
    </source>
</reference>
<dbReference type="EMBL" id="HBGV01014169">
    <property type="protein sequence ID" value="CAD9505058.1"/>
    <property type="molecule type" value="Transcribed_RNA"/>
</dbReference>
<feature type="region of interest" description="Disordered" evidence="1">
    <location>
        <begin position="54"/>
        <end position="74"/>
    </location>
</feature>
<accession>A0A7S2I0J9</accession>
<feature type="region of interest" description="Disordered" evidence="1">
    <location>
        <begin position="1"/>
        <end position="20"/>
    </location>
</feature>
<evidence type="ECO:0000313" key="2">
    <source>
        <dbReference type="EMBL" id="CAD9505058.1"/>
    </source>
</evidence>
<protein>
    <submittedName>
        <fullName evidence="2">Uncharacterized protein</fullName>
    </submittedName>
</protein>
<dbReference type="AlphaFoldDB" id="A0A7S2I0J9"/>